<dbReference type="GO" id="GO:0005886">
    <property type="term" value="C:plasma membrane"/>
    <property type="evidence" value="ECO:0007669"/>
    <property type="project" value="UniProtKB-SubCell"/>
</dbReference>
<evidence type="ECO:0000256" key="1">
    <source>
        <dbReference type="ARBA" id="ARBA00004651"/>
    </source>
</evidence>
<dbReference type="Proteomes" id="UP000029585">
    <property type="component" value="Unassembled WGS sequence"/>
</dbReference>
<keyword evidence="3" id="KW-1003">Cell membrane</keyword>
<dbReference type="PANTHER" id="PTHR43376">
    <property type="entry name" value="OLIGOPEPTIDE TRANSPORT SYSTEM PERMEASE PROTEIN"/>
    <property type="match status" value="1"/>
</dbReference>
<feature type="transmembrane region" description="Helical" evidence="7">
    <location>
        <begin position="189"/>
        <end position="211"/>
    </location>
</feature>
<keyword evidence="2 7" id="KW-0813">Transport</keyword>
<dbReference type="InterPro" id="IPR000515">
    <property type="entry name" value="MetI-like"/>
</dbReference>
<proteinExistence type="inferred from homology"/>
<comment type="subcellular location">
    <subcellularLocation>
        <location evidence="1 7">Cell membrane</location>
        <topology evidence="1 7">Multi-pass membrane protein</topology>
    </subcellularLocation>
</comment>
<evidence type="ECO:0000313" key="10">
    <source>
        <dbReference type="Proteomes" id="UP000029585"/>
    </source>
</evidence>
<evidence type="ECO:0000256" key="6">
    <source>
        <dbReference type="ARBA" id="ARBA00023136"/>
    </source>
</evidence>
<feature type="transmembrane region" description="Helical" evidence="7">
    <location>
        <begin position="145"/>
        <end position="169"/>
    </location>
</feature>
<dbReference type="eggNOG" id="COG0601">
    <property type="taxonomic scope" value="Bacteria"/>
</dbReference>
<dbReference type="PROSITE" id="PS50928">
    <property type="entry name" value="ABC_TM1"/>
    <property type="match status" value="1"/>
</dbReference>
<accession>A0A096CDJ5</accession>
<evidence type="ECO:0000256" key="4">
    <source>
        <dbReference type="ARBA" id="ARBA00022692"/>
    </source>
</evidence>
<evidence type="ECO:0000256" key="3">
    <source>
        <dbReference type="ARBA" id="ARBA00022475"/>
    </source>
</evidence>
<dbReference type="HOGENOM" id="CLU_036879_1_0_9"/>
<evidence type="ECO:0000259" key="8">
    <source>
        <dbReference type="PROSITE" id="PS50928"/>
    </source>
</evidence>
<feature type="domain" description="ABC transmembrane type-1" evidence="8">
    <location>
        <begin position="103"/>
        <end position="312"/>
    </location>
</feature>
<dbReference type="RefSeq" id="WP_009257713.1">
    <property type="nucleotide sequence ID" value="NZ_KN174168.1"/>
</dbReference>
<reference evidence="9 10" key="1">
    <citation type="submission" date="2011-08" db="EMBL/GenBank/DDBJ databases">
        <title>The Genome Sequence of Clostridium orbiscindens 1_3_50AFAA.</title>
        <authorList>
            <consortium name="The Broad Institute Genome Sequencing Platform"/>
            <person name="Earl A."/>
            <person name="Ward D."/>
            <person name="Feldgarden M."/>
            <person name="Gevers D."/>
            <person name="Daigneault M."/>
            <person name="Strauss J."/>
            <person name="Allen-Vercoe E."/>
            <person name="Young S.K."/>
            <person name="Zeng Q."/>
            <person name="Gargeya S."/>
            <person name="Fitzgerald M."/>
            <person name="Haas B."/>
            <person name="Abouelleil A."/>
            <person name="Alvarado L."/>
            <person name="Arachchi H.M."/>
            <person name="Berlin A."/>
            <person name="Brown A."/>
            <person name="Chapman S.B."/>
            <person name="Chen Z."/>
            <person name="Dunbar C."/>
            <person name="Freedman E."/>
            <person name="Gearin G."/>
            <person name="Gellesch M."/>
            <person name="Goldberg J."/>
            <person name="Griggs A."/>
            <person name="Gujja S."/>
            <person name="Heiman D."/>
            <person name="Howarth C."/>
            <person name="Larson L."/>
            <person name="Lui A."/>
            <person name="MacDonald P.J.P."/>
            <person name="Montmayeur A."/>
            <person name="Murphy C."/>
            <person name="Neiman D."/>
            <person name="Pearson M."/>
            <person name="Priest M."/>
            <person name="Roberts A."/>
            <person name="Saif S."/>
            <person name="Shea T."/>
            <person name="Shenoy N."/>
            <person name="Sisk P."/>
            <person name="Stolte C."/>
            <person name="Sykes S."/>
            <person name="Wortman J."/>
            <person name="Nusbaum C."/>
            <person name="Birren B."/>
        </authorList>
    </citation>
    <scope>NUCLEOTIDE SEQUENCE [LARGE SCALE GENOMIC DNA]</scope>
    <source>
        <strain evidence="9 10">1_3_50AFAA</strain>
    </source>
</reference>
<protein>
    <recommendedName>
        <fullName evidence="8">ABC transmembrane type-1 domain-containing protein</fullName>
    </recommendedName>
</protein>
<keyword evidence="6 7" id="KW-0472">Membrane</keyword>
<dbReference type="Pfam" id="PF19300">
    <property type="entry name" value="BPD_transp_1_N"/>
    <property type="match status" value="1"/>
</dbReference>
<evidence type="ECO:0000256" key="5">
    <source>
        <dbReference type="ARBA" id="ARBA00022989"/>
    </source>
</evidence>
<dbReference type="GeneID" id="63974160"/>
<dbReference type="Pfam" id="PF00528">
    <property type="entry name" value="BPD_transp_1"/>
    <property type="match status" value="1"/>
</dbReference>
<dbReference type="GO" id="GO:0055085">
    <property type="term" value="P:transmembrane transport"/>
    <property type="evidence" value="ECO:0007669"/>
    <property type="project" value="InterPro"/>
</dbReference>
<organism evidence="9 10">
    <name type="scientific">Flavonifractor plautii 1_3_50AFAA</name>
    <dbReference type="NCBI Taxonomy" id="742738"/>
    <lineage>
        <taxon>Bacteria</taxon>
        <taxon>Bacillati</taxon>
        <taxon>Bacillota</taxon>
        <taxon>Clostridia</taxon>
        <taxon>Eubacteriales</taxon>
        <taxon>Oscillospiraceae</taxon>
        <taxon>Flavonifractor</taxon>
    </lineage>
</organism>
<dbReference type="PANTHER" id="PTHR43376:SF1">
    <property type="entry name" value="OLIGOPEPTIDE TRANSPORT SYSTEM PERMEASE PROTEIN"/>
    <property type="match status" value="1"/>
</dbReference>
<feature type="transmembrane region" description="Helical" evidence="7">
    <location>
        <begin position="105"/>
        <end position="124"/>
    </location>
</feature>
<feature type="transmembrane region" description="Helical" evidence="7">
    <location>
        <begin position="293"/>
        <end position="319"/>
    </location>
</feature>
<dbReference type="AlphaFoldDB" id="A0A096CDJ5"/>
<dbReference type="CDD" id="cd06261">
    <property type="entry name" value="TM_PBP2"/>
    <property type="match status" value="1"/>
</dbReference>
<dbReference type="EMBL" id="ADLO01000116">
    <property type="protein sequence ID" value="KGF53007.1"/>
    <property type="molecule type" value="Genomic_DNA"/>
</dbReference>
<keyword evidence="4 7" id="KW-0812">Transmembrane</keyword>
<keyword evidence="10" id="KW-1185">Reference proteome</keyword>
<dbReference type="InterPro" id="IPR045621">
    <property type="entry name" value="BPD_transp_1_N"/>
</dbReference>
<feature type="transmembrane region" description="Helical" evidence="7">
    <location>
        <begin position="12"/>
        <end position="31"/>
    </location>
</feature>
<sequence>MCFASLGKRLVEAVFIIFCIITINFILIRFMPGDPVVHIIGEDEYLRLEAEAPEVIEEVRREYGLDKPLPVQYITYLNKTLHLDFGNSYRTKLPVLETVLFRMRWTLLLTIPAIVLSSVLGGGLGLRAGWKKGGLLDTIASPIMLFLNTIPTNCMAILFLMVFAFQMGLFPISGITSGGLSGLEKAVDILWHMALPLMILVILRTASYYMLMKSTVQTIRDEEYITVARGKGFSQGQVLRRHVLKNALCPYLTSVCMQFGHILGGSMLVEVVFSWKGMGTLIYDAVNTKDFPILQTCFLFIGICVVAFNLLADVLNMLIDPRLREEDRHA</sequence>
<dbReference type="PATRIC" id="fig|742738.3.peg.3967"/>
<evidence type="ECO:0000313" key="9">
    <source>
        <dbReference type="EMBL" id="KGF53007.1"/>
    </source>
</evidence>
<evidence type="ECO:0000256" key="2">
    <source>
        <dbReference type="ARBA" id="ARBA00022448"/>
    </source>
</evidence>
<comment type="caution">
    <text evidence="9">The sequence shown here is derived from an EMBL/GenBank/DDBJ whole genome shotgun (WGS) entry which is preliminary data.</text>
</comment>
<keyword evidence="5 7" id="KW-1133">Transmembrane helix</keyword>
<dbReference type="Gene3D" id="1.10.3720.10">
    <property type="entry name" value="MetI-like"/>
    <property type="match status" value="1"/>
</dbReference>
<comment type="similarity">
    <text evidence="7">Belongs to the binding-protein-dependent transport system permease family.</text>
</comment>
<feature type="transmembrane region" description="Helical" evidence="7">
    <location>
        <begin position="248"/>
        <end position="273"/>
    </location>
</feature>
<dbReference type="SUPFAM" id="SSF161098">
    <property type="entry name" value="MetI-like"/>
    <property type="match status" value="1"/>
</dbReference>
<name>A0A096CDJ5_FLAPL</name>
<evidence type="ECO:0000256" key="7">
    <source>
        <dbReference type="RuleBase" id="RU363032"/>
    </source>
</evidence>
<gene>
    <name evidence="9" type="ORF">HMPREF9460_03856</name>
</gene>
<dbReference type="InterPro" id="IPR035906">
    <property type="entry name" value="MetI-like_sf"/>
</dbReference>